<dbReference type="Pfam" id="PF20237">
    <property type="entry name" value="DUF6594"/>
    <property type="match status" value="1"/>
</dbReference>
<dbReference type="InterPro" id="IPR046529">
    <property type="entry name" value="DUF6594"/>
</dbReference>
<protein>
    <recommendedName>
        <fullName evidence="3">DUF6594 domain-containing protein</fullName>
    </recommendedName>
</protein>
<dbReference type="PANTHER" id="PTHR34502:SF5">
    <property type="entry name" value="DUF6594 DOMAIN-CONTAINING PROTEIN"/>
    <property type="match status" value="1"/>
</dbReference>
<comment type="caution">
    <text evidence="4">The sequence shown here is derived from an EMBL/GenBank/DDBJ whole genome shotgun (WGS) entry which is preliminary data.</text>
</comment>
<evidence type="ECO:0000256" key="2">
    <source>
        <dbReference type="SAM" id="Phobius"/>
    </source>
</evidence>
<feature type="compositionally biased region" description="Pro residues" evidence="1">
    <location>
        <begin position="1"/>
        <end position="10"/>
    </location>
</feature>
<keyword evidence="2" id="KW-0812">Transmembrane</keyword>
<feature type="transmembrane region" description="Helical" evidence="2">
    <location>
        <begin position="228"/>
        <end position="248"/>
    </location>
</feature>
<accession>A0A8H4L788</accession>
<name>A0A8H4L788_9HYPO</name>
<dbReference type="Proteomes" id="UP000554235">
    <property type="component" value="Unassembled WGS sequence"/>
</dbReference>
<keyword evidence="2" id="KW-1133">Transmembrane helix</keyword>
<dbReference type="OrthoDB" id="5342093at2759"/>
<feature type="transmembrane region" description="Helical" evidence="2">
    <location>
        <begin position="254"/>
        <end position="274"/>
    </location>
</feature>
<keyword evidence="2" id="KW-0472">Membrane</keyword>
<evidence type="ECO:0000256" key="1">
    <source>
        <dbReference type="SAM" id="MobiDB-lite"/>
    </source>
</evidence>
<dbReference type="PANTHER" id="PTHR34502">
    <property type="entry name" value="DUF6594 DOMAIN-CONTAINING PROTEIN-RELATED"/>
    <property type="match status" value="1"/>
</dbReference>
<gene>
    <name evidence="4" type="ORF">FALBO_10697</name>
</gene>
<dbReference type="AlphaFoldDB" id="A0A8H4L788"/>
<feature type="region of interest" description="Disordered" evidence="1">
    <location>
        <begin position="1"/>
        <end position="21"/>
    </location>
</feature>
<feature type="transmembrane region" description="Helical" evidence="2">
    <location>
        <begin position="281"/>
        <end position="300"/>
    </location>
</feature>
<evidence type="ECO:0000259" key="3">
    <source>
        <dbReference type="Pfam" id="PF20237"/>
    </source>
</evidence>
<feature type="domain" description="DUF6594" evidence="3">
    <location>
        <begin position="26"/>
        <end position="293"/>
    </location>
</feature>
<evidence type="ECO:0000313" key="4">
    <source>
        <dbReference type="EMBL" id="KAF4462493.1"/>
    </source>
</evidence>
<keyword evidence="5" id="KW-1185">Reference proteome</keyword>
<proteinExistence type="predicted"/>
<sequence>MSDPQGPPGPTGRDPGPDPKSMSVAAALMAVEEGWTVFRRFDEFNLLNLLILQDEIQKLSKTPSNLFASHNVVTAQAEVEERMEGERRQLWGRLKEKLKEYKSPDAEQVRHVREELARMAAQSRFPKDKESMACWDTAHDDDFAVVRSGADKGNRVSNWIKLCIGILQWEFWVRKKTWIQVMLTIVLERQTLTTPTATNEPRVIVVGKKQPHMSKVEMAKKHAFASRFIMALFGGFALIVPTVIMAKVEGINTSLITTSVAVFMFGLTLAFGATDSTGKDVLTATAAYTAVLVVFVGTSLSGDGPGDKTGTSNSTVNGTPNG</sequence>
<dbReference type="EMBL" id="JAADYS010001527">
    <property type="protein sequence ID" value="KAF4462493.1"/>
    <property type="molecule type" value="Genomic_DNA"/>
</dbReference>
<evidence type="ECO:0000313" key="5">
    <source>
        <dbReference type="Proteomes" id="UP000554235"/>
    </source>
</evidence>
<organism evidence="4 5">
    <name type="scientific">Fusarium albosuccineum</name>
    <dbReference type="NCBI Taxonomy" id="1237068"/>
    <lineage>
        <taxon>Eukaryota</taxon>
        <taxon>Fungi</taxon>
        <taxon>Dikarya</taxon>
        <taxon>Ascomycota</taxon>
        <taxon>Pezizomycotina</taxon>
        <taxon>Sordariomycetes</taxon>
        <taxon>Hypocreomycetidae</taxon>
        <taxon>Hypocreales</taxon>
        <taxon>Nectriaceae</taxon>
        <taxon>Fusarium</taxon>
        <taxon>Fusarium decemcellulare species complex</taxon>
    </lineage>
</organism>
<reference evidence="4 5" key="1">
    <citation type="submission" date="2020-01" db="EMBL/GenBank/DDBJ databases">
        <title>Identification and distribution of gene clusters putatively required for synthesis of sphingolipid metabolism inhibitors in phylogenetically diverse species of the filamentous fungus Fusarium.</title>
        <authorList>
            <person name="Kim H.-S."/>
            <person name="Busman M."/>
            <person name="Brown D.W."/>
            <person name="Divon H."/>
            <person name="Uhlig S."/>
            <person name="Proctor R.H."/>
        </authorList>
    </citation>
    <scope>NUCLEOTIDE SEQUENCE [LARGE SCALE GENOMIC DNA]</scope>
    <source>
        <strain evidence="4 5">NRRL 20459</strain>
    </source>
</reference>